<name>A0A7U2EZS3_PHANO</name>
<sequence length="149" mass="17948">MCCYPSGRDRRRLERGFWSEVERNALVLKTLDYKDIDFQQHKEDYEWGDYNSDSDARIDRRKFIPYTKRTEIHRMRVHFATHPDVEIYSNDPDIPDIQVHLISETVRKVRSGWAEIGHISFDWEVLMDRFFGEEAMVRQQRPLGNIQLD</sequence>
<proteinExistence type="predicted"/>
<protein>
    <submittedName>
        <fullName evidence="1">Uncharacterized protein</fullName>
    </submittedName>
</protein>
<evidence type="ECO:0000313" key="1">
    <source>
        <dbReference type="EMBL" id="QRC95987.1"/>
    </source>
</evidence>
<dbReference type="Proteomes" id="UP000663193">
    <property type="component" value="Chromosome 6"/>
</dbReference>
<evidence type="ECO:0000313" key="2">
    <source>
        <dbReference type="Proteomes" id="UP000663193"/>
    </source>
</evidence>
<reference evidence="2" key="1">
    <citation type="journal article" date="2021" name="BMC Genomics">
        <title>Chromosome-level genome assembly and manually-curated proteome of model necrotroph Parastagonospora nodorum Sn15 reveals a genome-wide trove of candidate effector homologs, and redundancy of virulence-related functions within an accessory chromosome.</title>
        <authorList>
            <person name="Bertazzoni S."/>
            <person name="Jones D.A.B."/>
            <person name="Phan H.T."/>
            <person name="Tan K.-C."/>
            <person name="Hane J.K."/>
        </authorList>
    </citation>
    <scope>NUCLEOTIDE SEQUENCE [LARGE SCALE GENOMIC DNA]</scope>
    <source>
        <strain evidence="2">SN15 / ATCC MYA-4574 / FGSC 10173)</strain>
    </source>
</reference>
<dbReference type="EMBL" id="CP069028">
    <property type="protein sequence ID" value="QRC95987.1"/>
    <property type="molecule type" value="Genomic_DNA"/>
</dbReference>
<dbReference type="AlphaFoldDB" id="A0A7U2EZS3"/>
<organism evidence="1 2">
    <name type="scientific">Phaeosphaeria nodorum (strain SN15 / ATCC MYA-4574 / FGSC 10173)</name>
    <name type="common">Glume blotch fungus</name>
    <name type="synonym">Parastagonospora nodorum</name>
    <dbReference type="NCBI Taxonomy" id="321614"/>
    <lineage>
        <taxon>Eukaryota</taxon>
        <taxon>Fungi</taxon>
        <taxon>Dikarya</taxon>
        <taxon>Ascomycota</taxon>
        <taxon>Pezizomycotina</taxon>
        <taxon>Dothideomycetes</taxon>
        <taxon>Pleosporomycetidae</taxon>
        <taxon>Pleosporales</taxon>
        <taxon>Pleosporineae</taxon>
        <taxon>Phaeosphaeriaceae</taxon>
        <taxon>Parastagonospora</taxon>
    </lineage>
</organism>
<accession>A0A7U2EZS3</accession>
<dbReference type="VEuPathDB" id="FungiDB:JI435_303940"/>
<keyword evidence="2" id="KW-1185">Reference proteome</keyword>
<gene>
    <name evidence="1" type="ORF">JI435_303940</name>
</gene>